<protein>
    <submittedName>
        <fullName evidence="2">Alpha/beta hydrolase</fullName>
    </submittedName>
</protein>
<dbReference type="Gene3D" id="3.40.50.1820">
    <property type="entry name" value="alpha/beta hydrolase"/>
    <property type="match status" value="1"/>
</dbReference>
<dbReference type="InterPro" id="IPR000073">
    <property type="entry name" value="AB_hydrolase_1"/>
</dbReference>
<dbReference type="EMBL" id="CP073587">
    <property type="protein sequence ID" value="QUN04528.1"/>
    <property type="molecule type" value="Genomic_DNA"/>
</dbReference>
<name>A0ABX7YP43_9GAMM</name>
<dbReference type="Proteomes" id="UP000679575">
    <property type="component" value="Chromosome"/>
</dbReference>
<dbReference type="PANTHER" id="PTHR43798">
    <property type="entry name" value="MONOACYLGLYCEROL LIPASE"/>
    <property type="match status" value="1"/>
</dbReference>
<dbReference type="GO" id="GO:0016787">
    <property type="term" value="F:hydrolase activity"/>
    <property type="evidence" value="ECO:0007669"/>
    <property type="project" value="UniProtKB-KW"/>
</dbReference>
<accession>A0ABX7YP43</accession>
<dbReference type="PRINTS" id="PR00111">
    <property type="entry name" value="ABHYDROLASE"/>
</dbReference>
<dbReference type="InterPro" id="IPR050266">
    <property type="entry name" value="AB_hydrolase_sf"/>
</dbReference>
<evidence type="ECO:0000313" key="3">
    <source>
        <dbReference type="Proteomes" id="UP000679575"/>
    </source>
</evidence>
<reference evidence="2 3" key="1">
    <citation type="submission" date="2021-04" db="EMBL/GenBank/DDBJ databases">
        <title>Novel species identification of genus Shewanella.</title>
        <authorList>
            <person name="Liu G."/>
        </authorList>
    </citation>
    <scope>NUCLEOTIDE SEQUENCE [LARGE SCALE GENOMIC DNA]</scope>
    <source>
        <strain evidence="2 3">FJAT-54481</strain>
    </source>
</reference>
<gene>
    <name evidence="2" type="ORF">KDN34_09595</name>
</gene>
<dbReference type="RefSeq" id="WP_212593585.1">
    <property type="nucleotide sequence ID" value="NZ_CP073587.1"/>
</dbReference>
<dbReference type="PANTHER" id="PTHR43798:SF33">
    <property type="entry name" value="HYDROLASE, PUTATIVE (AFU_ORTHOLOGUE AFUA_2G14860)-RELATED"/>
    <property type="match status" value="1"/>
</dbReference>
<evidence type="ECO:0000313" key="2">
    <source>
        <dbReference type="EMBL" id="QUN04528.1"/>
    </source>
</evidence>
<dbReference type="SUPFAM" id="SSF53474">
    <property type="entry name" value="alpha/beta-Hydrolases"/>
    <property type="match status" value="1"/>
</dbReference>
<evidence type="ECO:0000259" key="1">
    <source>
        <dbReference type="Pfam" id="PF00561"/>
    </source>
</evidence>
<keyword evidence="3" id="KW-1185">Reference proteome</keyword>
<dbReference type="Pfam" id="PF00561">
    <property type="entry name" value="Abhydrolase_1"/>
    <property type="match status" value="1"/>
</dbReference>
<proteinExistence type="predicted"/>
<feature type="domain" description="AB hydrolase-1" evidence="1">
    <location>
        <begin position="32"/>
        <end position="241"/>
    </location>
</feature>
<keyword evidence="2" id="KW-0378">Hydrolase</keyword>
<organism evidence="2 3">
    <name type="scientific">Shewanella yunxiaonensis</name>
    <dbReference type="NCBI Taxonomy" id="2829809"/>
    <lineage>
        <taxon>Bacteria</taxon>
        <taxon>Pseudomonadati</taxon>
        <taxon>Pseudomonadota</taxon>
        <taxon>Gammaproteobacteria</taxon>
        <taxon>Alteromonadales</taxon>
        <taxon>Shewanellaceae</taxon>
        <taxon>Shewanella</taxon>
    </lineage>
</organism>
<dbReference type="InterPro" id="IPR029058">
    <property type="entry name" value="AB_hydrolase_fold"/>
</dbReference>
<sequence>MELWQSSGPENGVIDLDGQMIAARYWGCGDKPLLIALHGWLDNANSFAPLAQQLQANYCILAIDWPGHGLSPWRPGCYPLHWVDYLYDLHRLLNVVAKQQAVTLVGHSLGGIVASAYAATFPERINALVLIEALAPLFEDISHLHARMRKSFSQTQQKAAEARHYCDLEKAVDARHRLTGLAPNWCRLILERNTAEDVYGRYWRTDPRLRTDSPQRLSFTQVEQLMRGIAVPSLLLTGTQGYASLAELLPQISPWYLDLTKVQLTGNHHLHMENSAKVALVINDFLDDCKSVTGG</sequence>